<evidence type="ECO:0000313" key="4">
    <source>
        <dbReference type="Proteomes" id="UP000318138"/>
    </source>
</evidence>
<feature type="transmembrane region" description="Helical" evidence="2">
    <location>
        <begin position="51"/>
        <end position="70"/>
    </location>
</feature>
<feature type="region of interest" description="Disordered" evidence="1">
    <location>
        <begin position="1"/>
        <end position="23"/>
    </location>
</feature>
<keyword evidence="2" id="KW-0472">Membrane</keyword>
<sequence>MENEEKRIKRELNNVDVHADPKFKQQSYQKTLEALRESKQAKPRRSNKSRYAKAGAGLIAAAAIGGLLVISNPELTNLFTSNGENGGTQQTTDNVAIEDLPQYIDVEHGDDTMTFELYDEPELLFVTYLPKDFETYYMSLEDDKYQWISFHIGWEELEYGGNNPDASGVFQGGISLIHDTDLETHLEEITNEPMDNSEEIQSLIGENNDWFLRSFLSEDVPGVMSETIIGEKDEDLFMINGVYHADDVEEWQMMRMTFIREWRWRDTGEKLMK</sequence>
<name>A0A859FJB6_9BACI</name>
<dbReference type="EMBL" id="CP041372">
    <property type="protein sequence ID" value="QKS72715.1"/>
    <property type="molecule type" value="Genomic_DNA"/>
</dbReference>
<accession>A0A859FJB6</accession>
<keyword evidence="2" id="KW-1133">Transmembrane helix</keyword>
<dbReference type="AlphaFoldDB" id="A0A859FJB6"/>
<evidence type="ECO:0000313" key="3">
    <source>
        <dbReference type="EMBL" id="QKS72715.1"/>
    </source>
</evidence>
<evidence type="ECO:0000256" key="1">
    <source>
        <dbReference type="SAM" id="MobiDB-lite"/>
    </source>
</evidence>
<dbReference type="KEGG" id="psua:FLK61_39570"/>
<organism evidence="3 4">
    <name type="scientific">Paenalkalicoccus suaedae</name>
    <dbReference type="NCBI Taxonomy" id="2592382"/>
    <lineage>
        <taxon>Bacteria</taxon>
        <taxon>Bacillati</taxon>
        <taxon>Bacillota</taxon>
        <taxon>Bacilli</taxon>
        <taxon>Bacillales</taxon>
        <taxon>Bacillaceae</taxon>
        <taxon>Paenalkalicoccus</taxon>
    </lineage>
</organism>
<reference evidence="4" key="1">
    <citation type="submission" date="2019-07" db="EMBL/GenBank/DDBJ databases">
        <title>Bacillus alkalisoli sp. nov. isolated from saline soil.</title>
        <authorList>
            <person name="Sun J.-Q."/>
            <person name="Xu L."/>
        </authorList>
    </citation>
    <scope>NUCLEOTIDE SEQUENCE [LARGE SCALE GENOMIC DNA]</scope>
    <source>
        <strain evidence="4">M4U3P1</strain>
    </source>
</reference>
<evidence type="ECO:0000256" key="2">
    <source>
        <dbReference type="SAM" id="Phobius"/>
    </source>
</evidence>
<dbReference type="RefSeq" id="WP_176010684.1">
    <property type="nucleotide sequence ID" value="NZ_CP041372.2"/>
</dbReference>
<proteinExistence type="predicted"/>
<dbReference type="Proteomes" id="UP000318138">
    <property type="component" value="Chromosome"/>
</dbReference>
<keyword evidence="2" id="KW-0812">Transmembrane</keyword>
<keyword evidence="4" id="KW-1185">Reference proteome</keyword>
<protein>
    <submittedName>
        <fullName evidence="3">Uncharacterized protein</fullName>
    </submittedName>
</protein>
<gene>
    <name evidence="3" type="ORF">FLK61_39570</name>
</gene>